<dbReference type="Proteomes" id="UP000176445">
    <property type="component" value="Unassembled WGS sequence"/>
</dbReference>
<gene>
    <name evidence="1" type="ORF">A2704_00185</name>
</gene>
<dbReference type="EMBL" id="MFKW01000008">
    <property type="protein sequence ID" value="OGG51936.1"/>
    <property type="molecule type" value="Genomic_DNA"/>
</dbReference>
<proteinExistence type="predicted"/>
<name>A0A1F6CRY0_9BACT</name>
<comment type="caution">
    <text evidence="1">The sequence shown here is derived from an EMBL/GenBank/DDBJ whole genome shotgun (WGS) entry which is preliminary data.</text>
</comment>
<evidence type="ECO:0000313" key="1">
    <source>
        <dbReference type="EMBL" id="OGG51936.1"/>
    </source>
</evidence>
<dbReference type="AlphaFoldDB" id="A0A1F6CRY0"/>
<sequence length="102" mass="11681">MVKKTSKKGVTNEKIMEALLDMDERMVTKEDLRKAFKDFPTKVDLADTLKDFAKKSDLEKFKEDILEEVRPIARAVDKDAVTSIDHGKRITILERKVGVTTK</sequence>
<reference evidence="1 2" key="1">
    <citation type="journal article" date="2016" name="Nat. Commun.">
        <title>Thousands of microbial genomes shed light on interconnected biogeochemical processes in an aquifer system.</title>
        <authorList>
            <person name="Anantharaman K."/>
            <person name="Brown C.T."/>
            <person name="Hug L.A."/>
            <person name="Sharon I."/>
            <person name="Castelle C.J."/>
            <person name="Probst A.J."/>
            <person name="Thomas B.C."/>
            <person name="Singh A."/>
            <person name="Wilkins M.J."/>
            <person name="Karaoz U."/>
            <person name="Brodie E.L."/>
            <person name="Williams K.H."/>
            <person name="Hubbard S.S."/>
            <person name="Banfield J.F."/>
        </authorList>
    </citation>
    <scope>NUCLEOTIDE SEQUENCE [LARGE SCALE GENOMIC DNA]</scope>
</reference>
<accession>A0A1F6CRY0</accession>
<evidence type="ECO:0000313" key="2">
    <source>
        <dbReference type="Proteomes" id="UP000176445"/>
    </source>
</evidence>
<organism evidence="1 2">
    <name type="scientific">Candidatus Kaiserbacteria bacterium RIFCSPHIGHO2_01_FULL_54_36b</name>
    <dbReference type="NCBI Taxonomy" id="1798483"/>
    <lineage>
        <taxon>Bacteria</taxon>
        <taxon>Candidatus Kaiseribacteriota</taxon>
    </lineage>
</organism>
<protein>
    <submittedName>
        <fullName evidence="1">Uncharacterized protein</fullName>
    </submittedName>
</protein>